<accession>A0A923HSG3</accession>
<dbReference type="AlphaFoldDB" id="A0A923HSG3"/>
<dbReference type="FunFam" id="3.40.50.300:FF:000134">
    <property type="entry name" value="Iron-enterobactin ABC transporter ATP-binding protein"/>
    <property type="match status" value="1"/>
</dbReference>
<keyword evidence="6" id="KW-1185">Reference proteome</keyword>
<evidence type="ECO:0000313" key="6">
    <source>
        <dbReference type="Proteomes" id="UP000616595"/>
    </source>
</evidence>
<dbReference type="OrthoDB" id="9799337at2"/>
<dbReference type="RefSeq" id="WP_148567319.1">
    <property type="nucleotide sequence ID" value="NZ_RXYA01000009.1"/>
</dbReference>
<dbReference type="PROSITE" id="PS50893">
    <property type="entry name" value="ABC_TRANSPORTER_2"/>
    <property type="match status" value="1"/>
</dbReference>
<reference evidence="5" key="2">
    <citation type="submission" date="2020-10" db="EMBL/GenBank/DDBJ databases">
        <title>Comparative genomics of the Acetobacterium genus.</title>
        <authorList>
            <person name="Marshall C."/>
            <person name="May H."/>
            <person name="Norman S."/>
        </authorList>
    </citation>
    <scope>NUCLEOTIDE SEQUENCE</scope>
    <source>
        <strain evidence="5">DER-2019</strain>
    </source>
</reference>
<evidence type="ECO:0000259" key="4">
    <source>
        <dbReference type="PROSITE" id="PS50893"/>
    </source>
</evidence>
<dbReference type="InterPro" id="IPR003593">
    <property type="entry name" value="AAA+_ATPase"/>
</dbReference>
<keyword evidence="2" id="KW-0547">Nucleotide-binding</keyword>
<dbReference type="InterPro" id="IPR050153">
    <property type="entry name" value="Metal_Ion_Import_ABC"/>
</dbReference>
<evidence type="ECO:0000313" key="5">
    <source>
        <dbReference type="EMBL" id="MBC3887813.1"/>
    </source>
</evidence>
<keyword evidence="1" id="KW-0813">Transport</keyword>
<protein>
    <submittedName>
        <fullName evidence="5">ATP-binding cassette domain-containing protein</fullName>
    </submittedName>
</protein>
<dbReference type="Pfam" id="PF00005">
    <property type="entry name" value="ABC_tran"/>
    <property type="match status" value="1"/>
</dbReference>
<comment type="caution">
    <text evidence="5">The sequence shown here is derived from an EMBL/GenBank/DDBJ whole genome shotgun (WGS) entry which is preliminary data.</text>
</comment>
<dbReference type="Proteomes" id="UP000616595">
    <property type="component" value="Unassembled WGS sequence"/>
</dbReference>
<evidence type="ECO:0000256" key="1">
    <source>
        <dbReference type="ARBA" id="ARBA00022448"/>
    </source>
</evidence>
<dbReference type="GO" id="GO:0016887">
    <property type="term" value="F:ATP hydrolysis activity"/>
    <property type="evidence" value="ECO:0007669"/>
    <property type="project" value="InterPro"/>
</dbReference>
<evidence type="ECO:0000256" key="3">
    <source>
        <dbReference type="ARBA" id="ARBA00022840"/>
    </source>
</evidence>
<dbReference type="InterPro" id="IPR017871">
    <property type="entry name" value="ABC_transporter-like_CS"/>
</dbReference>
<dbReference type="PROSITE" id="PS00211">
    <property type="entry name" value="ABC_TRANSPORTER_1"/>
    <property type="match status" value="1"/>
</dbReference>
<dbReference type="InterPro" id="IPR003439">
    <property type="entry name" value="ABC_transporter-like_ATP-bd"/>
</dbReference>
<dbReference type="PANTHER" id="PTHR42734">
    <property type="entry name" value="METAL TRANSPORT SYSTEM ATP-BINDING PROTEIN TM_0124-RELATED"/>
    <property type="match status" value="1"/>
</dbReference>
<proteinExistence type="predicted"/>
<reference evidence="5" key="1">
    <citation type="submission" date="2019-10" db="EMBL/GenBank/DDBJ databases">
        <authorList>
            <person name="Ross D.E."/>
            <person name="Gulliver D."/>
        </authorList>
    </citation>
    <scope>NUCLEOTIDE SEQUENCE</scope>
    <source>
        <strain evidence="5">DER-2019</strain>
    </source>
</reference>
<dbReference type="SMART" id="SM00382">
    <property type="entry name" value="AAA"/>
    <property type="match status" value="1"/>
</dbReference>
<dbReference type="InterPro" id="IPR027417">
    <property type="entry name" value="P-loop_NTPase"/>
</dbReference>
<sequence>MKLEIKNLQCGYGEKIIIEDFSVSTESGEILCLLGPNGIGKTTLFKTILRFLPMNKGSVMIDGKDVTTISRREFAKLIGYVPQSHIPPFSFSVMDVVLMGRTAHLDAFGSPGKKDFTYVSDLLERLGISFLKNRSYTELSGGERQMVLIARALAQEPAFLMMDEPTSNLDFGNQVKVIQNIKELSKGGLGIIMTTHSPDHVFQCDANVVLMTQDKKYFYGHSSQILNEKTLTETYGVHIAILQDTYDQNSYNFCQPIFDTKI</sequence>
<dbReference type="CDD" id="cd03214">
    <property type="entry name" value="ABC_Iron-Siderophores_B12_Hemin"/>
    <property type="match status" value="1"/>
</dbReference>
<dbReference type="Gene3D" id="3.40.50.300">
    <property type="entry name" value="P-loop containing nucleotide triphosphate hydrolases"/>
    <property type="match status" value="1"/>
</dbReference>
<gene>
    <name evidence="5" type="ORF">GH810_05770</name>
</gene>
<evidence type="ECO:0000256" key="2">
    <source>
        <dbReference type="ARBA" id="ARBA00022741"/>
    </source>
</evidence>
<dbReference type="SUPFAM" id="SSF52540">
    <property type="entry name" value="P-loop containing nucleoside triphosphate hydrolases"/>
    <property type="match status" value="1"/>
</dbReference>
<keyword evidence="3 5" id="KW-0067">ATP-binding</keyword>
<dbReference type="GO" id="GO:0005524">
    <property type="term" value="F:ATP binding"/>
    <property type="evidence" value="ECO:0007669"/>
    <property type="project" value="UniProtKB-KW"/>
</dbReference>
<feature type="domain" description="ABC transporter" evidence="4">
    <location>
        <begin position="3"/>
        <end position="238"/>
    </location>
</feature>
<dbReference type="PANTHER" id="PTHR42734:SF19">
    <property type="entry name" value="IRON COMPOUNDS ABC TRANSPORTER, ATP-BINDING PROTEIN"/>
    <property type="match status" value="1"/>
</dbReference>
<name>A0A923HSG3_9FIRM</name>
<dbReference type="EMBL" id="WJBD01000005">
    <property type="protein sequence ID" value="MBC3887813.1"/>
    <property type="molecule type" value="Genomic_DNA"/>
</dbReference>
<organism evidence="5 6">
    <name type="scientific">Acetobacterium paludosum</name>
    <dbReference type="NCBI Taxonomy" id="52693"/>
    <lineage>
        <taxon>Bacteria</taxon>
        <taxon>Bacillati</taxon>
        <taxon>Bacillota</taxon>
        <taxon>Clostridia</taxon>
        <taxon>Eubacteriales</taxon>
        <taxon>Eubacteriaceae</taxon>
        <taxon>Acetobacterium</taxon>
    </lineage>
</organism>